<keyword evidence="1" id="KW-0175">Coiled coil</keyword>
<evidence type="ECO:0000313" key="3">
    <source>
        <dbReference type="EMBL" id="OJG17122.1"/>
    </source>
</evidence>
<proteinExistence type="predicted"/>
<protein>
    <recommendedName>
        <fullName evidence="5">Mobilization protein</fullName>
    </recommendedName>
</protein>
<gene>
    <name evidence="3" type="ORF">RU97_GL000676</name>
</gene>
<evidence type="ECO:0000256" key="2">
    <source>
        <dbReference type="SAM" id="Phobius"/>
    </source>
</evidence>
<accession>A0A1L8RBQ2</accession>
<keyword evidence="2" id="KW-0472">Membrane</keyword>
<evidence type="ECO:0000256" key="1">
    <source>
        <dbReference type="SAM" id="Coils"/>
    </source>
</evidence>
<comment type="caution">
    <text evidence="3">The sequence shown here is derived from an EMBL/GenBank/DDBJ whole genome shotgun (WGS) entry which is preliminary data.</text>
</comment>
<keyword evidence="2" id="KW-0812">Transmembrane</keyword>
<feature type="transmembrane region" description="Helical" evidence="2">
    <location>
        <begin position="90"/>
        <end position="108"/>
    </location>
</feature>
<dbReference type="AlphaFoldDB" id="A0A1L8RBQ2"/>
<evidence type="ECO:0000313" key="4">
    <source>
        <dbReference type="Proteomes" id="UP000181884"/>
    </source>
</evidence>
<keyword evidence="4" id="KW-1185">Reference proteome</keyword>
<keyword evidence="2" id="KW-1133">Transmembrane helix</keyword>
<reference evidence="3 4" key="1">
    <citation type="submission" date="2014-12" db="EMBL/GenBank/DDBJ databases">
        <title>Draft genome sequences of 29 type strains of Enterococci.</title>
        <authorList>
            <person name="Zhong Z."/>
            <person name="Sun Z."/>
            <person name="Liu W."/>
            <person name="Zhang W."/>
            <person name="Zhang H."/>
        </authorList>
    </citation>
    <scope>NUCLEOTIDE SEQUENCE [LARGE SCALE GENOMIC DNA]</scope>
    <source>
        <strain evidence="3 4">DSM 17029</strain>
    </source>
</reference>
<organism evidence="3 4">
    <name type="scientific">Enterococcus canis</name>
    <dbReference type="NCBI Taxonomy" id="214095"/>
    <lineage>
        <taxon>Bacteria</taxon>
        <taxon>Bacillati</taxon>
        <taxon>Bacillota</taxon>
        <taxon>Bacilli</taxon>
        <taxon>Lactobacillales</taxon>
        <taxon>Enterococcaceae</taxon>
        <taxon>Enterococcus</taxon>
    </lineage>
</organism>
<name>A0A1L8RBQ2_9ENTE</name>
<feature type="coiled-coil region" evidence="1">
    <location>
        <begin position="16"/>
        <end position="57"/>
    </location>
</feature>
<dbReference type="EMBL" id="JXKH01000016">
    <property type="protein sequence ID" value="OJG17122.1"/>
    <property type="molecule type" value="Genomic_DNA"/>
</dbReference>
<sequence>MSFPPNFACILIKWTHAELDKERTTLEAQVSKVEQEKNEVKLELAKAKEKKQEAEAYIAERVASAKKEIQIQSNQSLKKAEQEIRTRNSLTSYAIGGYAFILTLVWAVNQWTVIKTFPQWFLNRWENIKTVWQVIQAFFSGW</sequence>
<dbReference type="Proteomes" id="UP000181884">
    <property type="component" value="Unassembled WGS sequence"/>
</dbReference>
<evidence type="ECO:0008006" key="5">
    <source>
        <dbReference type="Google" id="ProtNLM"/>
    </source>
</evidence>